<evidence type="ECO:0000313" key="1">
    <source>
        <dbReference type="EMBL" id="GAA5102759.1"/>
    </source>
</evidence>
<name>A0ABP9MVB0_9GAMM</name>
<dbReference type="EMBL" id="BAABKE010000007">
    <property type="protein sequence ID" value="GAA5102759.1"/>
    <property type="molecule type" value="Genomic_DNA"/>
</dbReference>
<dbReference type="InterPro" id="IPR010877">
    <property type="entry name" value="Phage_Mu_Gp46"/>
</dbReference>
<dbReference type="RefSeq" id="WP_077926598.1">
    <property type="nucleotide sequence ID" value="NZ_BAABKE010000007.1"/>
</dbReference>
<protein>
    <submittedName>
        <fullName evidence="1">Phage GP46 family protein</fullName>
    </submittedName>
</protein>
<reference evidence="2" key="1">
    <citation type="journal article" date="2019" name="Int. J. Syst. Evol. Microbiol.">
        <title>The Global Catalogue of Microorganisms (GCM) 10K type strain sequencing project: providing services to taxonomists for standard genome sequencing and annotation.</title>
        <authorList>
            <consortium name="The Broad Institute Genomics Platform"/>
            <consortium name="The Broad Institute Genome Sequencing Center for Infectious Disease"/>
            <person name="Wu L."/>
            <person name="Ma J."/>
        </authorList>
    </citation>
    <scope>NUCLEOTIDE SEQUENCE [LARGE SCALE GENOMIC DNA]</scope>
    <source>
        <strain evidence="2">JCM 18424</strain>
    </source>
</reference>
<sequence length="118" mass="13077">MDRLLNPNTGDYEANGEMTDTLQNAVYISLITPLGSYCLNPSLGSLLHTLKREKDVSRVGLLAEQYAYEALEHILDDGRAKQIDITADQPHNGAMILNIIVIDNRGVRSVFKHLVSVI</sequence>
<gene>
    <name evidence="1" type="ORF">GCM10023338_20460</name>
</gene>
<dbReference type="SUPFAM" id="SSF160719">
    <property type="entry name" value="gpW/gp25-like"/>
    <property type="match status" value="1"/>
</dbReference>
<accession>A0ABP9MVB0</accession>
<evidence type="ECO:0000313" key="2">
    <source>
        <dbReference type="Proteomes" id="UP001500631"/>
    </source>
</evidence>
<organism evidence="1 2">
    <name type="scientific">Wohlfahrtiimonas larvae</name>
    <dbReference type="NCBI Taxonomy" id="1157986"/>
    <lineage>
        <taxon>Bacteria</taxon>
        <taxon>Pseudomonadati</taxon>
        <taxon>Pseudomonadota</taxon>
        <taxon>Gammaproteobacteria</taxon>
        <taxon>Cardiobacteriales</taxon>
        <taxon>Ignatzschineriaceae</taxon>
        <taxon>Wohlfahrtiimonas</taxon>
    </lineage>
</organism>
<comment type="caution">
    <text evidence="1">The sequence shown here is derived from an EMBL/GenBank/DDBJ whole genome shotgun (WGS) entry which is preliminary data.</text>
</comment>
<dbReference type="Proteomes" id="UP001500631">
    <property type="component" value="Unassembled WGS sequence"/>
</dbReference>
<dbReference type="Pfam" id="PF07409">
    <property type="entry name" value="GP46"/>
    <property type="match status" value="1"/>
</dbReference>
<proteinExistence type="predicted"/>
<keyword evidence="2" id="KW-1185">Reference proteome</keyword>